<dbReference type="GO" id="GO:0160147">
    <property type="term" value="F:tRNA pseudouridine(38-40) synthase activity"/>
    <property type="evidence" value="ECO:0007669"/>
    <property type="project" value="UniProtKB-EC"/>
</dbReference>
<feature type="region of interest" description="Disordered" evidence="20">
    <location>
        <begin position="449"/>
        <end position="471"/>
    </location>
</feature>
<evidence type="ECO:0000256" key="12">
    <source>
        <dbReference type="ARBA" id="ARBA00066509"/>
    </source>
</evidence>
<evidence type="ECO:0000256" key="6">
    <source>
        <dbReference type="ARBA" id="ARBA00023235"/>
    </source>
</evidence>
<dbReference type="GO" id="GO:0031119">
    <property type="term" value="P:tRNA pseudouridine synthesis"/>
    <property type="evidence" value="ECO:0007669"/>
    <property type="project" value="InterPro"/>
</dbReference>
<dbReference type="SUPFAM" id="SSF55120">
    <property type="entry name" value="Pseudouridine synthase"/>
    <property type="match status" value="1"/>
</dbReference>
<feature type="compositionally biased region" description="Polar residues" evidence="20">
    <location>
        <begin position="457"/>
        <end position="467"/>
    </location>
</feature>
<dbReference type="FunFam" id="3.30.70.580:FF:000002">
    <property type="entry name" value="tRNA pseudouridine synthase"/>
    <property type="match status" value="1"/>
</dbReference>
<dbReference type="InterPro" id="IPR020094">
    <property type="entry name" value="TruA/RsuA/RluB/E/F_N"/>
</dbReference>
<feature type="active site" description="Nucleophile" evidence="18">
    <location>
        <position position="152"/>
    </location>
</feature>
<sequence length="497" mass="56318">MFYDLYYKTTTRLLSNHSMDNALSESVVTAGTDEDNGPTAVKRLKTEPENTVTESSAVTPLVTTDTAVTGETVAAVAVDNKEPFKRIKLHKWVLLLSYCGQKYFGMQRQTDNDKFPTIEYRLFDALFKSGLIDEEKLNAQHMCQFQRAARTDRGVSAIKQIVSIKLPVDLDQHLDTINEHLPEEIRLMASVRVTKNFDAKNYCDARTYSYLMPSYALCPLDVKTTEDYRIADDVVKQFNDILKTYLGSHNYHNFTSGKAPTDASAYRYIVSMDCSPPFLMNGLEFVVVRVRGQSFMLHQIRKMIGLAIAVMRGITNTDAMIRAFAPKRIDIPKAPGLGLLLEEVHYEKYNEKYGGDGVHEPIAWDERKDAIDAFKHRHIYPVIANTEKSEKSMFVWLQTLVFHTYDERKQKANDLNAPDAEPAVDSDQTESDRPPRSALWSAHRNVLIENAQKSEDNTSTADETNNGVKVEELPSSMNSIIRPAVPFRISGHSFCIY</sequence>
<protein>
    <recommendedName>
        <fullName evidence="13">Pseudouridylate synthase 1 homolog</fullName>
        <ecNumber evidence="12">5.4.99.12</ecNumber>
    </recommendedName>
    <alternativeName>
        <fullName evidence="14">tRNA pseudouridine synthase 1</fullName>
    </alternativeName>
    <alternativeName>
        <fullName evidence="17">tRNA pseudouridine(38-40) synthase</fullName>
    </alternativeName>
    <alternativeName>
        <fullName evidence="15">tRNA pseudouridylate synthase I</fullName>
    </alternativeName>
    <alternativeName>
        <fullName evidence="16">tRNA-uridine isomerase I</fullName>
    </alternativeName>
</protein>
<dbReference type="GO" id="GO:1990481">
    <property type="term" value="P:mRNA pseudouridine synthesis"/>
    <property type="evidence" value="ECO:0007669"/>
    <property type="project" value="TreeGrafter"/>
</dbReference>
<dbReference type="InterPro" id="IPR020095">
    <property type="entry name" value="PsdUridine_synth_TruA_C"/>
</dbReference>
<dbReference type="InterPro" id="IPR001406">
    <property type="entry name" value="PsdUridine_synth_TruA"/>
</dbReference>
<proteinExistence type="inferred from homology"/>
<evidence type="ECO:0000256" key="1">
    <source>
        <dbReference type="ARBA" id="ARBA00001166"/>
    </source>
</evidence>
<evidence type="ECO:0000256" key="9">
    <source>
        <dbReference type="ARBA" id="ARBA00052184"/>
    </source>
</evidence>
<dbReference type="PANTHER" id="PTHR11142:SF4">
    <property type="entry name" value="PSEUDOURIDYLATE SYNTHASE 1 HOMOLOG"/>
    <property type="match status" value="1"/>
</dbReference>
<comment type="subcellular location">
    <subcellularLocation>
        <location evidence="2">Nucleus</location>
    </subcellularLocation>
</comment>
<dbReference type="CDD" id="cd02568">
    <property type="entry name" value="PseudoU_synth_PUS1_PUS2"/>
    <property type="match status" value="1"/>
</dbReference>
<dbReference type="FunFam" id="3.30.70.660:FF:000002">
    <property type="entry name" value="tRNA pseudouridine synthase"/>
    <property type="match status" value="1"/>
</dbReference>
<comment type="catalytic activity">
    <reaction evidence="9">
        <text>uridine(38/39/40) in tRNA = pseudouridine(38/39/40) in tRNA</text>
        <dbReference type="Rhea" id="RHEA:22376"/>
        <dbReference type="Rhea" id="RHEA-COMP:10085"/>
        <dbReference type="Rhea" id="RHEA-COMP:10087"/>
        <dbReference type="ChEBI" id="CHEBI:65314"/>
        <dbReference type="ChEBI" id="CHEBI:65315"/>
        <dbReference type="EC" id="5.4.99.12"/>
    </reaction>
</comment>
<feature type="region of interest" description="Disordered" evidence="20">
    <location>
        <begin position="413"/>
        <end position="437"/>
    </location>
</feature>
<dbReference type="GO" id="GO:0003723">
    <property type="term" value="F:RNA binding"/>
    <property type="evidence" value="ECO:0007669"/>
    <property type="project" value="InterPro"/>
</dbReference>
<evidence type="ECO:0000256" key="8">
    <source>
        <dbReference type="ARBA" id="ARBA00036943"/>
    </source>
</evidence>
<dbReference type="InterPro" id="IPR020103">
    <property type="entry name" value="PsdUridine_synth_cat_dom_sf"/>
</dbReference>
<evidence type="ECO:0000256" key="5">
    <source>
        <dbReference type="ARBA" id="ARBA00022694"/>
    </source>
</evidence>
<evidence type="ECO:0000313" key="22">
    <source>
        <dbReference type="EMBL" id="CAD7630852.1"/>
    </source>
</evidence>
<dbReference type="PANTHER" id="PTHR11142">
    <property type="entry name" value="PSEUDOURIDYLATE SYNTHASE"/>
    <property type="match status" value="1"/>
</dbReference>
<dbReference type="Pfam" id="PF01416">
    <property type="entry name" value="PseudoU_synth_1"/>
    <property type="match status" value="1"/>
</dbReference>
<reference evidence="22" key="1">
    <citation type="submission" date="2020-11" db="EMBL/GenBank/DDBJ databases">
        <authorList>
            <person name="Tran Van P."/>
        </authorList>
    </citation>
    <scope>NUCLEOTIDE SEQUENCE</scope>
</reference>
<dbReference type="NCBIfam" id="TIGR00071">
    <property type="entry name" value="hisT_truA"/>
    <property type="match status" value="1"/>
</dbReference>
<comment type="catalytic activity">
    <reaction evidence="1">
        <text>a uridine in mRNA = a pseudouridine in mRNA</text>
        <dbReference type="Rhea" id="RHEA:56644"/>
        <dbReference type="Rhea" id="RHEA-COMP:14658"/>
        <dbReference type="Rhea" id="RHEA-COMP:14659"/>
        <dbReference type="ChEBI" id="CHEBI:65314"/>
        <dbReference type="ChEBI" id="CHEBI:65315"/>
    </reaction>
</comment>
<comment type="catalytic activity">
    <reaction evidence="8">
        <text>a uridine in tRNA = a pseudouridine in tRNA</text>
        <dbReference type="Rhea" id="RHEA:54572"/>
        <dbReference type="Rhea" id="RHEA-COMP:13339"/>
        <dbReference type="Rhea" id="RHEA-COMP:13934"/>
        <dbReference type="ChEBI" id="CHEBI:65314"/>
        <dbReference type="ChEBI" id="CHEBI:65315"/>
    </reaction>
</comment>
<keyword evidence="6" id="KW-0413">Isomerase</keyword>
<evidence type="ECO:0000256" key="17">
    <source>
        <dbReference type="ARBA" id="ARBA00081344"/>
    </source>
</evidence>
<dbReference type="InterPro" id="IPR020097">
    <property type="entry name" value="PsdUridine_synth_TruA_a/b_dom"/>
</dbReference>
<evidence type="ECO:0000256" key="18">
    <source>
        <dbReference type="PIRSR" id="PIRSR641708-1"/>
    </source>
</evidence>
<dbReference type="OrthoDB" id="10256309at2759"/>
<evidence type="ECO:0000256" key="13">
    <source>
        <dbReference type="ARBA" id="ARBA00068582"/>
    </source>
</evidence>
<evidence type="ECO:0000259" key="21">
    <source>
        <dbReference type="Pfam" id="PF01416"/>
    </source>
</evidence>
<accession>A0A7R9KX09</accession>
<comment type="subunit">
    <text evidence="11">Monomer. Forms a complex with RARG and the SRA1 RNA in the nucleus.</text>
</comment>
<dbReference type="GO" id="GO:0006397">
    <property type="term" value="P:mRNA processing"/>
    <property type="evidence" value="ECO:0007669"/>
    <property type="project" value="UniProtKB-KW"/>
</dbReference>
<dbReference type="EMBL" id="CAJPIZ010008638">
    <property type="protein sequence ID" value="CAG2111282.1"/>
    <property type="molecule type" value="Genomic_DNA"/>
</dbReference>
<keyword evidence="23" id="KW-1185">Reference proteome</keyword>
<name>A0A7R9KX09_9ACAR</name>
<dbReference type="Proteomes" id="UP000759131">
    <property type="component" value="Unassembled WGS sequence"/>
</dbReference>
<evidence type="ECO:0000256" key="10">
    <source>
        <dbReference type="ARBA" id="ARBA00053709"/>
    </source>
</evidence>
<evidence type="ECO:0000256" key="4">
    <source>
        <dbReference type="ARBA" id="ARBA00022664"/>
    </source>
</evidence>
<dbReference type="GO" id="GO:0005634">
    <property type="term" value="C:nucleus"/>
    <property type="evidence" value="ECO:0007669"/>
    <property type="project" value="UniProtKB-SubCell"/>
</dbReference>
<comment type="similarity">
    <text evidence="3">Belongs to the tRNA pseudouridine synthase TruA family.</text>
</comment>
<evidence type="ECO:0000256" key="19">
    <source>
        <dbReference type="PIRSR" id="PIRSR641708-2"/>
    </source>
</evidence>
<keyword evidence="4" id="KW-0507">mRNA processing</keyword>
<evidence type="ECO:0000256" key="14">
    <source>
        <dbReference type="ARBA" id="ARBA00075153"/>
    </source>
</evidence>
<evidence type="ECO:0000256" key="7">
    <source>
        <dbReference type="ARBA" id="ARBA00023242"/>
    </source>
</evidence>
<feature type="domain" description="Pseudouridine synthase I TruA alpha/beta" evidence="21">
    <location>
        <begin position="242"/>
        <end position="347"/>
    </location>
</feature>
<dbReference type="Gene3D" id="3.30.70.660">
    <property type="entry name" value="Pseudouridine synthase I, catalytic domain, C-terminal subdomain"/>
    <property type="match status" value="1"/>
</dbReference>
<dbReference type="AlphaFoldDB" id="A0A7R9KX09"/>
<dbReference type="InterPro" id="IPR041708">
    <property type="entry name" value="PUS1/PUS2-like"/>
</dbReference>
<feature type="binding site" evidence="19">
    <location>
        <position position="208"/>
    </location>
    <ligand>
        <name>substrate</name>
    </ligand>
</feature>
<comment type="function">
    <text evidence="10">Pseudouridylate synthase that catalyzes pseudouridylation of tRNAs and mRNAs. Acts on positions 27/28 in the anticodon stem and also positions 34 and 36 in the anticodon of an intron containing tRNA. Also catalyzes pseudouridylation of mRNAs: mediates pseudouridylation of mRNAs with the consensus sequence 5'-UGUAG-3'. Acts as a regulator of pre-mRNA splicing by mediating pseudouridylation of pre-mRNAs at locations associated with alternatively spliced regions. Pseudouridylation of pre-mRNAs near splice sites directly regulates mRNA splicing and mRNA 3'-end processing. Involved in regulation of nuclear receptor activity through pseudouridylation of SRA1 mRNA.</text>
</comment>
<dbReference type="EMBL" id="OC863213">
    <property type="protein sequence ID" value="CAD7630852.1"/>
    <property type="molecule type" value="Genomic_DNA"/>
</dbReference>
<keyword evidence="7" id="KW-0539">Nucleus</keyword>
<evidence type="ECO:0000256" key="3">
    <source>
        <dbReference type="ARBA" id="ARBA00009375"/>
    </source>
</evidence>
<gene>
    <name evidence="22" type="ORF">OSB1V03_LOCUS11263</name>
</gene>
<evidence type="ECO:0000256" key="16">
    <source>
        <dbReference type="ARBA" id="ARBA00080849"/>
    </source>
</evidence>
<dbReference type="Gene3D" id="3.30.70.580">
    <property type="entry name" value="Pseudouridine synthase I, catalytic domain, N-terminal subdomain"/>
    <property type="match status" value="1"/>
</dbReference>
<evidence type="ECO:0000256" key="15">
    <source>
        <dbReference type="ARBA" id="ARBA00079087"/>
    </source>
</evidence>
<organism evidence="22">
    <name type="scientific">Medioppia subpectinata</name>
    <dbReference type="NCBI Taxonomy" id="1979941"/>
    <lineage>
        <taxon>Eukaryota</taxon>
        <taxon>Metazoa</taxon>
        <taxon>Ecdysozoa</taxon>
        <taxon>Arthropoda</taxon>
        <taxon>Chelicerata</taxon>
        <taxon>Arachnida</taxon>
        <taxon>Acari</taxon>
        <taxon>Acariformes</taxon>
        <taxon>Sarcoptiformes</taxon>
        <taxon>Oribatida</taxon>
        <taxon>Brachypylina</taxon>
        <taxon>Oppioidea</taxon>
        <taxon>Oppiidae</taxon>
        <taxon>Medioppia</taxon>
    </lineage>
</organism>
<evidence type="ECO:0000256" key="20">
    <source>
        <dbReference type="SAM" id="MobiDB-lite"/>
    </source>
</evidence>
<dbReference type="EC" id="5.4.99.12" evidence="12"/>
<evidence type="ECO:0000256" key="11">
    <source>
        <dbReference type="ARBA" id="ARBA00064589"/>
    </source>
</evidence>
<evidence type="ECO:0000313" key="23">
    <source>
        <dbReference type="Proteomes" id="UP000759131"/>
    </source>
</evidence>
<keyword evidence="5" id="KW-0819">tRNA processing</keyword>
<evidence type="ECO:0000256" key="2">
    <source>
        <dbReference type="ARBA" id="ARBA00004123"/>
    </source>
</evidence>